<dbReference type="InterPro" id="IPR004294">
    <property type="entry name" value="Carotenoid_Oase"/>
</dbReference>
<dbReference type="GO" id="GO:0016121">
    <property type="term" value="P:carotene catabolic process"/>
    <property type="evidence" value="ECO:0007669"/>
    <property type="project" value="TreeGrafter"/>
</dbReference>
<evidence type="ECO:0000256" key="4">
    <source>
        <dbReference type="ARBA" id="ARBA00023004"/>
    </source>
</evidence>
<comment type="caution">
    <text evidence="6">The sequence shown here is derived from an EMBL/GenBank/DDBJ whole genome shotgun (WGS) entry which is preliminary data.</text>
</comment>
<name>A0A8J2K3W2_9HEXA</name>
<keyword evidence="2 5" id="KW-0479">Metal-binding</keyword>
<dbReference type="AlphaFoldDB" id="A0A8J2K3W2"/>
<proteinExistence type="inferred from homology"/>
<sequence>GKDGSIFNIGVEAGATIGARHVILKISPDPRDEDIFKRAEIITRVPGSKEPMFLSSCTSFGITDNFIIVIESPAFLNLGKYVSYLLTGSHYCLLDLADWFPDFRNQFHIIDRHTGKVLRSKIVSDAGFVYIHYINCYETNDGYIVIDLVTAPGMEPIHNTTVSNLRNDLPVARTNEEVPEEIILRPETISERGVTGVCPNHEYVTRKYRYCYGTGNITRGPYANSLIKFDVEEKEHRIWKEKNCVINEATFVPNPEGHEEDDGVLICGVCATRKGSPHFLLFLNAQDMTEITRVHHVH</sequence>
<accession>A0A8J2K3W2</accession>
<evidence type="ECO:0000313" key="7">
    <source>
        <dbReference type="Proteomes" id="UP000708208"/>
    </source>
</evidence>
<keyword evidence="7" id="KW-1185">Reference proteome</keyword>
<feature type="binding site" evidence="5">
    <location>
        <position position="132"/>
    </location>
    <ligand>
        <name>Fe cation</name>
        <dbReference type="ChEBI" id="CHEBI:24875"/>
        <note>catalytic</note>
    </ligand>
</feature>
<dbReference type="PANTHER" id="PTHR10543">
    <property type="entry name" value="BETA-CAROTENE DIOXYGENASE"/>
    <property type="match status" value="1"/>
</dbReference>
<dbReference type="PANTHER" id="PTHR10543:SF24">
    <property type="entry name" value="CAROTENOID ISOMEROOXYGENASE"/>
    <property type="match status" value="1"/>
</dbReference>
<keyword evidence="3" id="KW-0560">Oxidoreductase</keyword>
<dbReference type="OrthoDB" id="1069523at2759"/>
<evidence type="ECO:0000256" key="5">
    <source>
        <dbReference type="PIRSR" id="PIRSR604294-1"/>
    </source>
</evidence>
<dbReference type="Pfam" id="PF03055">
    <property type="entry name" value="RPE65"/>
    <property type="match status" value="1"/>
</dbReference>
<comment type="cofactor">
    <cofactor evidence="5">
        <name>Fe(2+)</name>
        <dbReference type="ChEBI" id="CHEBI:29033"/>
    </cofactor>
    <text evidence="5">Binds 1 Fe(2+) ion per subunit.</text>
</comment>
<evidence type="ECO:0000256" key="2">
    <source>
        <dbReference type="ARBA" id="ARBA00022723"/>
    </source>
</evidence>
<protein>
    <submittedName>
        <fullName evidence="6">Uncharacterized protein</fullName>
    </submittedName>
</protein>
<keyword evidence="4 5" id="KW-0408">Iron</keyword>
<reference evidence="6" key="1">
    <citation type="submission" date="2021-06" db="EMBL/GenBank/DDBJ databases">
        <authorList>
            <person name="Hodson N. C."/>
            <person name="Mongue J. A."/>
            <person name="Jaron S. K."/>
        </authorList>
    </citation>
    <scope>NUCLEOTIDE SEQUENCE</scope>
</reference>
<comment type="similarity">
    <text evidence="1">Belongs to the carotenoid oxygenase family.</text>
</comment>
<dbReference type="Proteomes" id="UP000708208">
    <property type="component" value="Unassembled WGS sequence"/>
</dbReference>
<organism evidence="6 7">
    <name type="scientific">Allacma fusca</name>
    <dbReference type="NCBI Taxonomy" id="39272"/>
    <lineage>
        <taxon>Eukaryota</taxon>
        <taxon>Metazoa</taxon>
        <taxon>Ecdysozoa</taxon>
        <taxon>Arthropoda</taxon>
        <taxon>Hexapoda</taxon>
        <taxon>Collembola</taxon>
        <taxon>Symphypleona</taxon>
        <taxon>Sminthuridae</taxon>
        <taxon>Allacma</taxon>
    </lineage>
</organism>
<dbReference type="EMBL" id="CAJVCH010217488">
    <property type="protein sequence ID" value="CAG7731682.1"/>
    <property type="molecule type" value="Genomic_DNA"/>
</dbReference>
<gene>
    <name evidence="6" type="ORF">AFUS01_LOCUS20257</name>
</gene>
<dbReference type="GO" id="GO:0046872">
    <property type="term" value="F:metal ion binding"/>
    <property type="evidence" value="ECO:0007669"/>
    <property type="project" value="UniProtKB-KW"/>
</dbReference>
<evidence type="ECO:0000256" key="1">
    <source>
        <dbReference type="ARBA" id="ARBA00006787"/>
    </source>
</evidence>
<dbReference type="GO" id="GO:0010436">
    <property type="term" value="F:carotenoid dioxygenase activity"/>
    <property type="evidence" value="ECO:0007669"/>
    <property type="project" value="TreeGrafter"/>
</dbReference>
<feature type="non-terminal residue" evidence="6">
    <location>
        <position position="298"/>
    </location>
</feature>
<evidence type="ECO:0000313" key="6">
    <source>
        <dbReference type="EMBL" id="CAG7731682.1"/>
    </source>
</evidence>
<evidence type="ECO:0000256" key="3">
    <source>
        <dbReference type="ARBA" id="ARBA00023002"/>
    </source>
</evidence>